<evidence type="ECO:0000256" key="1">
    <source>
        <dbReference type="ARBA" id="ARBA00002378"/>
    </source>
</evidence>
<feature type="domain" description="NADH:quinone oxidoreductase/Mrp antiporter transmembrane" evidence="8">
    <location>
        <begin position="123"/>
        <end position="417"/>
    </location>
</feature>
<name>A0A6P0C4E1_9RHOB</name>
<keyword evidence="6" id="KW-0813">Transport</keyword>
<comment type="function">
    <text evidence="1 6">NDH-1 shuttles electrons from NADH, via FMN and iron-sulfur (Fe-S) centers, to quinones in the respiratory chain. The immediate electron acceptor for the enzyme in this species is believed to be ubiquinone. Couples the redox reaction to proton translocation (for every two electrons transferred, four hydrogen ions are translocated across the cytoplasmic membrane), and thus conserves the redox energy in a proton gradient.</text>
</comment>
<feature type="transmembrane region" description="Helical" evidence="6">
    <location>
        <begin position="402"/>
        <end position="422"/>
    </location>
</feature>
<evidence type="ECO:0000313" key="10">
    <source>
        <dbReference type="Proteomes" id="UP000468591"/>
    </source>
</evidence>
<evidence type="ECO:0000256" key="2">
    <source>
        <dbReference type="ARBA" id="ARBA00004127"/>
    </source>
</evidence>
<proteinExistence type="inferred from homology"/>
<comment type="subcellular location">
    <subcellularLocation>
        <location evidence="6">Cell membrane</location>
        <topology evidence="6">Multi-pass membrane protein</topology>
    </subcellularLocation>
    <subcellularLocation>
        <location evidence="2">Endomembrane system</location>
        <topology evidence="2">Multi-pass membrane protein</topology>
    </subcellularLocation>
    <subcellularLocation>
        <location evidence="7">Membrane</location>
        <topology evidence="7">Multi-pass membrane protein</topology>
    </subcellularLocation>
</comment>
<evidence type="ECO:0000259" key="8">
    <source>
        <dbReference type="Pfam" id="PF00361"/>
    </source>
</evidence>
<dbReference type="AlphaFoldDB" id="A0A6P0C4E1"/>
<dbReference type="GO" id="GO:0042773">
    <property type="term" value="P:ATP synthesis coupled electron transport"/>
    <property type="evidence" value="ECO:0007669"/>
    <property type="project" value="InterPro"/>
</dbReference>
<evidence type="ECO:0000256" key="6">
    <source>
        <dbReference type="HAMAP-Rule" id="MF_00445"/>
    </source>
</evidence>
<keyword evidence="3 6" id="KW-0812">Transmembrane</keyword>
<gene>
    <name evidence="6 9" type="primary">nuoN</name>
    <name evidence="9" type="ORF">GV827_01160</name>
</gene>
<keyword evidence="10" id="KW-1185">Reference proteome</keyword>
<dbReference type="EC" id="7.1.1.-" evidence="6"/>
<feature type="transmembrane region" description="Helical" evidence="6">
    <location>
        <begin position="269"/>
        <end position="290"/>
    </location>
</feature>
<dbReference type="InterPro" id="IPR001750">
    <property type="entry name" value="ND/Mrp_TM"/>
</dbReference>
<comment type="subunit">
    <text evidence="6">NDH-1 is composed of 14 different subunits. Subunits NuoA, H, J, K, L, M, N constitute the membrane sector of the complex.</text>
</comment>
<keyword evidence="6" id="KW-0830">Ubiquinone</keyword>
<dbReference type="Pfam" id="PF00361">
    <property type="entry name" value="Proton_antipo_M"/>
    <property type="match status" value="1"/>
</dbReference>
<sequence length="480" mass="50792">MISADLNVILPEILLSAFALAGLLVAVYTTKDKIGGLLVWATGAIFVLLAAWIGTTGEGTRVAFNGMFIEDSFARFAKVTILLSAAAVLIMSENYMKTRGLLRFEYPMLIALAAVGMMMMVSAGDLMALYMGLELQSLALYVVASLRRDSVKSTEAGLKYFVLGALSSGLLLYGASLVYGYAGTTLFSGIITTAQTGETSIGLLFGIVFLIAGLAFKVSAVPFHMWTPDVYEGSPTPVTAFFATAPKVAAMALFARVLHDAFGNAVGDWQQIVALLSVLSMFLGAIAAIGQTNIKRLMAFSSIAHMGYALMGLAAGTAFGVQAMLVYMAIYVTMNVGTFAFILLMQKDGAPVADIGSLNMYAKQNPGRALAMLVLLFSLAGVPPMLGFFGKFYVLRAAYEAGLAWLAIAGVIASVIGAYYYLRIVFYMYFGEEQSEQLDRSGGGVLPIFLTASALIMVLGIINMFGVEAAAQAAAGALVN</sequence>
<feature type="transmembrane region" description="Helical" evidence="6">
    <location>
        <begin position="73"/>
        <end position="92"/>
    </location>
</feature>
<dbReference type="NCBIfam" id="TIGR01770">
    <property type="entry name" value="NDH_I_N"/>
    <property type="match status" value="1"/>
</dbReference>
<dbReference type="GO" id="GO:0008137">
    <property type="term" value="F:NADH dehydrogenase (ubiquinone) activity"/>
    <property type="evidence" value="ECO:0007669"/>
    <property type="project" value="InterPro"/>
</dbReference>
<keyword evidence="5 6" id="KW-0472">Membrane</keyword>
<evidence type="ECO:0000256" key="7">
    <source>
        <dbReference type="RuleBase" id="RU000320"/>
    </source>
</evidence>
<dbReference type="Proteomes" id="UP000468591">
    <property type="component" value="Unassembled WGS sequence"/>
</dbReference>
<dbReference type="PANTHER" id="PTHR22773">
    <property type="entry name" value="NADH DEHYDROGENASE"/>
    <property type="match status" value="1"/>
</dbReference>
<feature type="transmembrane region" description="Helical" evidence="6">
    <location>
        <begin position="325"/>
        <end position="345"/>
    </location>
</feature>
<feature type="transmembrane region" description="Helical" evidence="6">
    <location>
        <begin position="104"/>
        <end position="121"/>
    </location>
</feature>
<accession>A0A6P0C4E1</accession>
<comment type="catalytic activity">
    <reaction evidence="6">
        <text>a quinone + NADH + 5 H(+)(in) = a quinol + NAD(+) + 4 H(+)(out)</text>
        <dbReference type="Rhea" id="RHEA:57888"/>
        <dbReference type="ChEBI" id="CHEBI:15378"/>
        <dbReference type="ChEBI" id="CHEBI:24646"/>
        <dbReference type="ChEBI" id="CHEBI:57540"/>
        <dbReference type="ChEBI" id="CHEBI:57945"/>
        <dbReference type="ChEBI" id="CHEBI:132124"/>
    </reaction>
</comment>
<keyword evidence="6" id="KW-0874">Quinone</keyword>
<keyword evidence="6" id="KW-1003">Cell membrane</keyword>
<protein>
    <recommendedName>
        <fullName evidence="6">NADH-quinone oxidoreductase subunit N</fullName>
        <ecNumber evidence="6">7.1.1.-</ecNumber>
    </recommendedName>
    <alternativeName>
        <fullName evidence="6">NADH dehydrogenase I subunit N</fullName>
    </alternativeName>
    <alternativeName>
        <fullName evidence="6">NDH-1 subunit N</fullName>
    </alternativeName>
</protein>
<dbReference type="NCBIfam" id="NF004440">
    <property type="entry name" value="PRK05777.1-3"/>
    <property type="match status" value="1"/>
</dbReference>
<evidence type="ECO:0000256" key="3">
    <source>
        <dbReference type="ARBA" id="ARBA00022692"/>
    </source>
</evidence>
<comment type="similarity">
    <text evidence="6">Belongs to the complex I subunit 2 family.</text>
</comment>
<dbReference type="GO" id="GO:0048038">
    <property type="term" value="F:quinone binding"/>
    <property type="evidence" value="ECO:0007669"/>
    <property type="project" value="UniProtKB-KW"/>
</dbReference>
<keyword evidence="4 6" id="KW-1133">Transmembrane helix</keyword>
<dbReference type="PRINTS" id="PR01434">
    <property type="entry name" value="NADHDHGNASE5"/>
</dbReference>
<dbReference type="HAMAP" id="MF_00445">
    <property type="entry name" value="NDH1_NuoN_1"/>
    <property type="match status" value="1"/>
</dbReference>
<evidence type="ECO:0000313" key="9">
    <source>
        <dbReference type="EMBL" id="NEK21011.1"/>
    </source>
</evidence>
<dbReference type="GO" id="GO:0050136">
    <property type="term" value="F:NADH dehydrogenase (quinone) (non-electrogenic) activity"/>
    <property type="evidence" value="ECO:0007669"/>
    <property type="project" value="UniProtKB-UniRule"/>
</dbReference>
<keyword evidence="6" id="KW-0520">NAD</keyword>
<evidence type="ECO:0000256" key="5">
    <source>
        <dbReference type="ARBA" id="ARBA00023136"/>
    </source>
</evidence>
<feature type="transmembrane region" description="Helical" evidence="6">
    <location>
        <begin position="158"/>
        <end position="181"/>
    </location>
</feature>
<feature type="transmembrane region" description="Helical" evidence="6">
    <location>
        <begin position="34"/>
        <end position="53"/>
    </location>
</feature>
<feature type="transmembrane region" description="Helical" evidence="6">
    <location>
        <begin position="201"/>
        <end position="226"/>
    </location>
</feature>
<feature type="transmembrane region" description="Helical" evidence="6">
    <location>
        <begin position="369"/>
        <end position="390"/>
    </location>
</feature>
<dbReference type="GO" id="GO:0005886">
    <property type="term" value="C:plasma membrane"/>
    <property type="evidence" value="ECO:0007669"/>
    <property type="project" value="UniProtKB-SubCell"/>
</dbReference>
<dbReference type="InterPro" id="IPR010096">
    <property type="entry name" value="NADH-Q_OxRdtase_suN/2"/>
</dbReference>
<organism evidence="9 10">
    <name type="scientific">Sulfitobacter sediminilitoris</name>
    <dbReference type="NCBI Taxonomy" id="2698830"/>
    <lineage>
        <taxon>Bacteria</taxon>
        <taxon>Pseudomonadati</taxon>
        <taxon>Pseudomonadota</taxon>
        <taxon>Alphaproteobacteria</taxon>
        <taxon>Rhodobacterales</taxon>
        <taxon>Roseobacteraceae</taxon>
        <taxon>Sulfitobacter</taxon>
    </lineage>
</organism>
<keyword evidence="9" id="KW-0560">Oxidoreductase</keyword>
<dbReference type="EMBL" id="JAABNT010000001">
    <property type="protein sequence ID" value="NEK21011.1"/>
    <property type="molecule type" value="Genomic_DNA"/>
</dbReference>
<feature type="transmembrane region" description="Helical" evidence="6">
    <location>
        <begin position="443"/>
        <end position="462"/>
    </location>
</feature>
<dbReference type="RefSeq" id="WP_164351856.1">
    <property type="nucleotide sequence ID" value="NZ_JAABNT010000001.1"/>
</dbReference>
<reference evidence="9 10" key="1">
    <citation type="submission" date="2020-01" db="EMBL/GenBank/DDBJ databases">
        <title>Sulfitobacter sediminilitoris sp. nov., isolated from a tidal flat.</title>
        <authorList>
            <person name="Park S."/>
            <person name="Yoon J.-H."/>
        </authorList>
    </citation>
    <scope>NUCLEOTIDE SEQUENCE [LARGE SCALE GENOMIC DNA]</scope>
    <source>
        <strain evidence="9 10">JBTF-M27</strain>
    </source>
</reference>
<dbReference type="GO" id="GO:0012505">
    <property type="term" value="C:endomembrane system"/>
    <property type="evidence" value="ECO:0007669"/>
    <property type="project" value="UniProtKB-SubCell"/>
</dbReference>
<feature type="transmembrane region" description="Helical" evidence="6">
    <location>
        <begin position="297"/>
        <end position="319"/>
    </location>
</feature>
<feature type="transmembrane region" description="Helical" evidence="6">
    <location>
        <begin position="6"/>
        <end position="27"/>
    </location>
</feature>
<feature type="transmembrane region" description="Helical" evidence="6">
    <location>
        <begin position="238"/>
        <end position="257"/>
    </location>
</feature>
<evidence type="ECO:0000256" key="4">
    <source>
        <dbReference type="ARBA" id="ARBA00022989"/>
    </source>
</evidence>
<comment type="caution">
    <text evidence="9">The sequence shown here is derived from an EMBL/GenBank/DDBJ whole genome shotgun (WGS) entry which is preliminary data.</text>
</comment>
<keyword evidence="6" id="KW-1278">Translocase</keyword>